<dbReference type="OrthoDB" id="9873777at2"/>
<proteinExistence type="predicted"/>
<reference evidence="1 2" key="1">
    <citation type="submission" date="2018-05" db="EMBL/GenBank/DDBJ databases">
        <title>Pedobacter paludis sp. nov., isolated from wetland soil.</title>
        <authorList>
            <person name="Zhang Y."/>
            <person name="Wang G."/>
        </authorList>
    </citation>
    <scope>NUCLEOTIDE SEQUENCE [LARGE SCALE GENOMIC DNA]</scope>
    <source>
        <strain evidence="1 2">KCTC22721</strain>
    </source>
</reference>
<accession>A0A317ETM3</accession>
<dbReference type="RefSeq" id="WP_109923920.1">
    <property type="nucleotide sequence ID" value="NZ_QGNZ01000001.1"/>
</dbReference>
<evidence type="ECO:0000313" key="1">
    <source>
        <dbReference type="EMBL" id="PWS28488.1"/>
    </source>
</evidence>
<organism evidence="1 2">
    <name type="scientific">Pedobacter yonginense</name>
    <dbReference type="NCBI Taxonomy" id="651869"/>
    <lineage>
        <taxon>Bacteria</taxon>
        <taxon>Pseudomonadati</taxon>
        <taxon>Bacteroidota</taxon>
        <taxon>Sphingobacteriia</taxon>
        <taxon>Sphingobacteriales</taxon>
        <taxon>Sphingobacteriaceae</taxon>
        <taxon>Pedobacter</taxon>
    </lineage>
</organism>
<keyword evidence="2" id="KW-1185">Reference proteome</keyword>
<evidence type="ECO:0000313" key="2">
    <source>
        <dbReference type="Proteomes" id="UP000245379"/>
    </source>
</evidence>
<gene>
    <name evidence="1" type="ORF">DHW03_01110</name>
</gene>
<dbReference type="AlphaFoldDB" id="A0A317ETM3"/>
<dbReference type="EMBL" id="QGNZ01000001">
    <property type="protein sequence ID" value="PWS28488.1"/>
    <property type="molecule type" value="Genomic_DNA"/>
</dbReference>
<name>A0A317ETM3_9SPHI</name>
<dbReference type="Proteomes" id="UP000245379">
    <property type="component" value="Unassembled WGS sequence"/>
</dbReference>
<comment type="caution">
    <text evidence="1">The sequence shown here is derived from an EMBL/GenBank/DDBJ whole genome shotgun (WGS) entry which is preliminary data.</text>
</comment>
<sequence length="96" mass="10439">MFLSSVQGVGSTAQSKSITNCCTGASCKHGKPEQKDKGCDSKACNRMVSYARCGFVVAEQLVLPNQYVLNESVSQYIFDMDIVSGFTQIGWHPPKV</sequence>
<protein>
    <submittedName>
        <fullName evidence="1">Uncharacterized protein</fullName>
    </submittedName>
</protein>